<organism evidence="3 4">
    <name type="scientific">Aureliella helgolandensis</name>
    <dbReference type="NCBI Taxonomy" id="2527968"/>
    <lineage>
        <taxon>Bacteria</taxon>
        <taxon>Pseudomonadati</taxon>
        <taxon>Planctomycetota</taxon>
        <taxon>Planctomycetia</taxon>
        <taxon>Pirellulales</taxon>
        <taxon>Pirellulaceae</taxon>
        <taxon>Aureliella</taxon>
    </lineage>
</organism>
<feature type="domain" description="Amidohydrolase-related" evidence="2">
    <location>
        <begin position="329"/>
        <end position="393"/>
    </location>
</feature>
<dbReference type="OrthoDB" id="9802793at2"/>
<dbReference type="SUPFAM" id="SSF51556">
    <property type="entry name" value="Metallo-dependent hydrolases"/>
    <property type="match status" value="1"/>
</dbReference>
<dbReference type="InterPro" id="IPR032466">
    <property type="entry name" value="Metal_Hydrolase"/>
</dbReference>
<sequence length="420" mass="44542" precursor="true">MLKLNLQVLLCLVACTSLVRASDQIPGAPQSHPIAIKGATLHTVAGETLVGATLLLEAGKITAIGNDPTLPADTQVIEAPGKHVYPSLIEAYSDIGLVEVNSVRATEDARETGSNNANVRAAAAFNPDSEIIPVNRANGVLLAASVPSGSLIAGRSAMMMLDGWTWESMTLKADLGMHLRSPTSKSGWQSLETIFEQAQRYGEAVGTSETRQPRDLRLEALSRVLQQEMPLIVSADGVGQIANSIAFGQRFGLKVIIYGGAEAGECLELLRSENIPVIVSAVYRNPSHRHAAYDAAYSLPNRLHEAGIAFCISAGGRFGASGVRNLPYNAGTAAAYGLPEAVALRAITLSPAEILGVADRVGALRVGMDATLFVADGDILETATQVESAFIQGRVVDLDNRHKQLYRKYSAKYDQQAAAE</sequence>
<evidence type="ECO:0000313" key="3">
    <source>
        <dbReference type="EMBL" id="QDV26104.1"/>
    </source>
</evidence>
<feature type="signal peptide" evidence="1">
    <location>
        <begin position="1"/>
        <end position="21"/>
    </location>
</feature>
<dbReference type="Gene3D" id="3.20.20.140">
    <property type="entry name" value="Metal-dependent hydrolases"/>
    <property type="match status" value="1"/>
</dbReference>
<keyword evidence="1" id="KW-0732">Signal</keyword>
<dbReference type="EMBL" id="CP036298">
    <property type="protein sequence ID" value="QDV26104.1"/>
    <property type="molecule type" value="Genomic_DNA"/>
</dbReference>
<protein>
    <submittedName>
        <fullName evidence="3">Dihydroorotase</fullName>
    </submittedName>
</protein>
<dbReference type="RefSeq" id="WP_145082003.1">
    <property type="nucleotide sequence ID" value="NZ_CP036298.1"/>
</dbReference>
<dbReference type="KEGG" id="ahel:Q31a_44760"/>
<keyword evidence="4" id="KW-1185">Reference proteome</keyword>
<dbReference type="Pfam" id="PF01979">
    <property type="entry name" value="Amidohydro_1"/>
    <property type="match status" value="1"/>
</dbReference>
<dbReference type="GO" id="GO:0016810">
    <property type="term" value="F:hydrolase activity, acting on carbon-nitrogen (but not peptide) bonds"/>
    <property type="evidence" value="ECO:0007669"/>
    <property type="project" value="InterPro"/>
</dbReference>
<dbReference type="Proteomes" id="UP000318017">
    <property type="component" value="Chromosome"/>
</dbReference>
<dbReference type="PANTHER" id="PTHR43135:SF3">
    <property type="entry name" value="ALPHA-D-RIBOSE 1-METHYLPHOSPHONATE 5-TRIPHOSPHATE DIPHOSPHATASE"/>
    <property type="match status" value="1"/>
</dbReference>
<feature type="chain" id="PRO_5021849314" evidence="1">
    <location>
        <begin position="22"/>
        <end position="420"/>
    </location>
</feature>
<accession>A0A518GC00</accession>
<reference evidence="3 4" key="1">
    <citation type="submission" date="2019-02" db="EMBL/GenBank/DDBJ databases">
        <title>Deep-cultivation of Planctomycetes and their phenomic and genomic characterization uncovers novel biology.</title>
        <authorList>
            <person name="Wiegand S."/>
            <person name="Jogler M."/>
            <person name="Boedeker C."/>
            <person name="Pinto D."/>
            <person name="Vollmers J."/>
            <person name="Rivas-Marin E."/>
            <person name="Kohn T."/>
            <person name="Peeters S.H."/>
            <person name="Heuer A."/>
            <person name="Rast P."/>
            <person name="Oberbeckmann S."/>
            <person name="Bunk B."/>
            <person name="Jeske O."/>
            <person name="Meyerdierks A."/>
            <person name="Storesund J.E."/>
            <person name="Kallscheuer N."/>
            <person name="Luecker S."/>
            <person name="Lage O.M."/>
            <person name="Pohl T."/>
            <person name="Merkel B.J."/>
            <person name="Hornburger P."/>
            <person name="Mueller R.-W."/>
            <person name="Bruemmer F."/>
            <person name="Labrenz M."/>
            <person name="Spormann A.M."/>
            <person name="Op den Camp H."/>
            <person name="Overmann J."/>
            <person name="Amann R."/>
            <person name="Jetten M.S.M."/>
            <person name="Mascher T."/>
            <person name="Medema M.H."/>
            <person name="Devos D.P."/>
            <person name="Kaster A.-K."/>
            <person name="Ovreas L."/>
            <person name="Rohde M."/>
            <person name="Galperin M.Y."/>
            <person name="Jogler C."/>
        </authorList>
    </citation>
    <scope>NUCLEOTIDE SEQUENCE [LARGE SCALE GENOMIC DNA]</scope>
    <source>
        <strain evidence="3 4">Q31a</strain>
    </source>
</reference>
<evidence type="ECO:0000313" key="4">
    <source>
        <dbReference type="Proteomes" id="UP000318017"/>
    </source>
</evidence>
<dbReference type="PANTHER" id="PTHR43135">
    <property type="entry name" value="ALPHA-D-RIBOSE 1-METHYLPHOSPHONATE 5-TRIPHOSPHATE DIPHOSPHATASE"/>
    <property type="match status" value="1"/>
</dbReference>
<evidence type="ECO:0000259" key="2">
    <source>
        <dbReference type="Pfam" id="PF01979"/>
    </source>
</evidence>
<dbReference type="AlphaFoldDB" id="A0A518GC00"/>
<dbReference type="InterPro" id="IPR006680">
    <property type="entry name" value="Amidohydro-rel"/>
</dbReference>
<evidence type="ECO:0000256" key="1">
    <source>
        <dbReference type="SAM" id="SignalP"/>
    </source>
</evidence>
<proteinExistence type="predicted"/>
<dbReference type="InterPro" id="IPR011059">
    <property type="entry name" value="Metal-dep_hydrolase_composite"/>
</dbReference>
<dbReference type="SUPFAM" id="SSF51338">
    <property type="entry name" value="Composite domain of metallo-dependent hydrolases"/>
    <property type="match status" value="1"/>
</dbReference>
<dbReference type="InterPro" id="IPR051781">
    <property type="entry name" value="Metallo-dep_Hydrolase"/>
</dbReference>
<name>A0A518GC00_9BACT</name>
<gene>
    <name evidence="3" type="ORF">Q31a_44760</name>
</gene>